<dbReference type="Pfam" id="PF00072">
    <property type="entry name" value="Response_reg"/>
    <property type="match status" value="1"/>
</dbReference>
<organism evidence="13 14">
    <name type="scientific">Prosthecobacter dejongeii</name>
    <dbReference type="NCBI Taxonomy" id="48465"/>
    <lineage>
        <taxon>Bacteria</taxon>
        <taxon>Pseudomonadati</taxon>
        <taxon>Verrucomicrobiota</taxon>
        <taxon>Verrucomicrobiia</taxon>
        <taxon>Verrucomicrobiales</taxon>
        <taxon>Verrucomicrobiaceae</taxon>
        <taxon>Prosthecobacter</taxon>
    </lineage>
</organism>
<dbReference type="RefSeq" id="WP_184209459.1">
    <property type="nucleotide sequence ID" value="NZ_JACHIF010000005.1"/>
</dbReference>
<dbReference type="InterPro" id="IPR035965">
    <property type="entry name" value="PAS-like_dom_sf"/>
</dbReference>
<dbReference type="Gene3D" id="3.30.450.20">
    <property type="entry name" value="PAS domain"/>
    <property type="match status" value="4"/>
</dbReference>
<gene>
    <name evidence="13" type="ORF">HNQ64_002799</name>
</gene>
<dbReference type="SMART" id="SM00091">
    <property type="entry name" value="PAS"/>
    <property type="match status" value="3"/>
</dbReference>
<keyword evidence="14" id="KW-1185">Reference proteome</keyword>
<dbReference type="SUPFAM" id="SSF52172">
    <property type="entry name" value="CheY-like"/>
    <property type="match status" value="1"/>
</dbReference>
<dbReference type="InterPro" id="IPR003018">
    <property type="entry name" value="GAF"/>
</dbReference>
<dbReference type="SMART" id="SM00388">
    <property type="entry name" value="HisKA"/>
    <property type="match status" value="1"/>
</dbReference>
<evidence type="ECO:0000256" key="3">
    <source>
        <dbReference type="ARBA" id="ARBA00022553"/>
    </source>
</evidence>
<keyword evidence="5" id="KW-0418">Kinase</keyword>
<dbReference type="Pfam" id="PF13426">
    <property type="entry name" value="PAS_9"/>
    <property type="match status" value="1"/>
</dbReference>
<dbReference type="PRINTS" id="PR00344">
    <property type="entry name" value="BCTRLSENSOR"/>
</dbReference>
<dbReference type="PANTHER" id="PTHR43047:SF72">
    <property type="entry name" value="OSMOSENSING HISTIDINE PROTEIN KINASE SLN1"/>
    <property type="match status" value="1"/>
</dbReference>
<dbReference type="Pfam" id="PF08447">
    <property type="entry name" value="PAS_3"/>
    <property type="match status" value="1"/>
</dbReference>
<name>A0A7W7YLQ6_9BACT</name>
<comment type="catalytic activity">
    <reaction evidence="1">
        <text>ATP + protein L-histidine = ADP + protein N-phospho-L-histidine.</text>
        <dbReference type="EC" id="2.7.13.3"/>
    </reaction>
</comment>
<evidence type="ECO:0000256" key="1">
    <source>
        <dbReference type="ARBA" id="ARBA00000085"/>
    </source>
</evidence>
<dbReference type="FunFam" id="3.30.565.10:FF:000006">
    <property type="entry name" value="Sensor histidine kinase WalK"/>
    <property type="match status" value="1"/>
</dbReference>
<evidence type="ECO:0000313" key="14">
    <source>
        <dbReference type="Proteomes" id="UP000534294"/>
    </source>
</evidence>
<evidence type="ECO:0000256" key="5">
    <source>
        <dbReference type="ARBA" id="ARBA00022777"/>
    </source>
</evidence>
<keyword evidence="4" id="KW-0808">Transferase</keyword>
<dbReference type="SMART" id="SM00387">
    <property type="entry name" value="HATPase_c"/>
    <property type="match status" value="1"/>
</dbReference>
<feature type="domain" description="Response regulatory" evidence="10">
    <location>
        <begin position="967"/>
        <end position="1080"/>
    </location>
</feature>
<feature type="domain" description="PAS" evidence="11">
    <location>
        <begin position="576"/>
        <end position="646"/>
    </location>
</feature>
<dbReference type="SUPFAM" id="SSF55874">
    <property type="entry name" value="ATPase domain of HSP90 chaperone/DNA topoisomerase II/histidine kinase"/>
    <property type="match status" value="1"/>
</dbReference>
<dbReference type="PROSITE" id="PS50110">
    <property type="entry name" value="RESPONSE_REGULATORY"/>
    <property type="match status" value="1"/>
</dbReference>
<dbReference type="CDD" id="cd00082">
    <property type="entry name" value="HisKA"/>
    <property type="match status" value="1"/>
</dbReference>
<dbReference type="GO" id="GO:0005886">
    <property type="term" value="C:plasma membrane"/>
    <property type="evidence" value="ECO:0007669"/>
    <property type="project" value="TreeGrafter"/>
</dbReference>
<proteinExistence type="predicted"/>
<dbReference type="InterPro" id="IPR036890">
    <property type="entry name" value="HATPase_C_sf"/>
</dbReference>
<dbReference type="Pfam" id="PF13188">
    <property type="entry name" value="PAS_8"/>
    <property type="match status" value="1"/>
</dbReference>
<dbReference type="NCBIfam" id="TIGR00229">
    <property type="entry name" value="sensory_box"/>
    <property type="match status" value="1"/>
</dbReference>
<dbReference type="InterPro" id="IPR003661">
    <property type="entry name" value="HisK_dim/P_dom"/>
</dbReference>
<dbReference type="InterPro" id="IPR001610">
    <property type="entry name" value="PAC"/>
</dbReference>
<dbReference type="PROSITE" id="PS50109">
    <property type="entry name" value="HIS_KIN"/>
    <property type="match status" value="1"/>
</dbReference>
<dbReference type="PROSITE" id="PS50112">
    <property type="entry name" value="PAS"/>
    <property type="match status" value="1"/>
</dbReference>
<dbReference type="Gene3D" id="3.30.565.10">
    <property type="entry name" value="Histidine kinase-like ATPase, C-terminal domain"/>
    <property type="match status" value="1"/>
</dbReference>
<dbReference type="Gene3D" id="3.40.50.2300">
    <property type="match status" value="1"/>
</dbReference>
<evidence type="ECO:0000259" key="11">
    <source>
        <dbReference type="PROSITE" id="PS50112"/>
    </source>
</evidence>
<feature type="region of interest" description="Disordered" evidence="8">
    <location>
        <begin position="937"/>
        <end position="960"/>
    </location>
</feature>
<evidence type="ECO:0000313" key="13">
    <source>
        <dbReference type="EMBL" id="MBB5038536.1"/>
    </source>
</evidence>
<comment type="caution">
    <text evidence="13">The sequence shown here is derived from an EMBL/GenBank/DDBJ whole genome shotgun (WGS) entry which is preliminary data.</text>
</comment>
<protein>
    <recommendedName>
        <fullName evidence="2">histidine kinase</fullName>
        <ecNumber evidence="2">2.7.13.3</ecNumber>
    </recommendedName>
</protein>
<evidence type="ECO:0000259" key="12">
    <source>
        <dbReference type="PROSITE" id="PS50113"/>
    </source>
</evidence>
<feature type="domain" description="PAC" evidence="12">
    <location>
        <begin position="360"/>
        <end position="412"/>
    </location>
</feature>
<dbReference type="SMART" id="SM00448">
    <property type="entry name" value="REC"/>
    <property type="match status" value="1"/>
</dbReference>
<dbReference type="InterPro" id="IPR004358">
    <property type="entry name" value="Sig_transdc_His_kin-like_C"/>
</dbReference>
<dbReference type="InterPro" id="IPR029016">
    <property type="entry name" value="GAF-like_dom_sf"/>
</dbReference>
<dbReference type="InterPro" id="IPR011006">
    <property type="entry name" value="CheY-like_superfamily"/>
</dbReference>
<dbReference type="SUPFAM" id="SSF55781">
    <property type="entry name" value="GAF domain-like"/>
    <property type="match status" value="1"/>
</dbReference>
<dbReference type="SMART" id="SM00065">
    <property type="entry name" value="GAF"/>
    <property type="match status" value="1"/>
</dbReference>
<feature type="domain" description="Histidine kinase" evidence="9">
    <location>
        <begin position="720"/>
        <end position="938"/>
    </location>
</feature>
<evidence type="ECO:0000259" key="9">
    <source>
        <dbReference type="PROSITE" id="PS50109"/>
    </source>
</evidence>
<dbReference type="Pfam" id="PF00512">
    <property type="entry name" value="HisKA"/>
    <property type="match status" value="1"/>
</dbReference>
<evidence type="ECO:0000256" key="4">
    <source>
        <dbReference type="ARBA" id="ARBA00022679"/>
    </source>
</evidence>
<accession>A0A7W7YLQ6</accession>
<evidence type="ECO:0000256" key="6">
    <source>
        <dbReference type="PROSITE-ProRule" id="PRU00169"/>
    </source>
</evidence>
<dbReference type="InterPro" id="IPR013655">
    <property type="entry name" value="PAS_fold_3"/>
</dbReference>
<dbReference type="Gene3D" id="1.10.287.130">
    <property type="match status" value="1"/>
</dbReference>
<dbReference type="PROSITE" id="PS50113">
    <property type="entry name" value="PAC"/>
    <property type="match status" value="2"/>
</dbReference>
<keyword evidence="7" id="KW-0175">Coiled coil</keyword>
<feature type="domain" description="PAC" evidence="12">
    <location>
        <begin position="649"/>
        <end position="702"/>
    </location>
</feature>
<dbReference type="CDD" id="cd00130">
    <property type="entry name" value="PAS"/>
    <property type="match status" value="2"/>
</dbReference>
<dbReference type="Pfam" id="PF02518">
    <property type="entry name" value="HATPase_c"/>
    <property type="match status" value="1"/>
</dbReference>
<dbReference type="InterPro" id="IPR036097">
    <property type="entry name" value="HisK_dim/P_sf"/>
</dbReference>
<dbReference type="Pfam" id="PF01590">
    <property type="entry name" value="GAF"/>
    <property type="match status" value="1"/>
</dbReference>
<evidence type="ECO:0000256" key="7">
    <source>
        <dbReference type="SAM" id="Coils"/>
    </source>
</evidence>
<feature type="modified residue" description="4-aspartylphosphate" evidence="6">
    <location>
        <position position="1016"/>
    </location>
</feature>
<dbReference type="GO" id="GO:0000155">
    <property type="term" value="F:phosphorelay sensor kinase activity"/>
    <property type="evidence" value="ECO:0007669"/>
    <property type="project" value="InterPro"/>
</dbReference>
<evidence type="ECO:0000259" key="10">
    <source>
        <dbReference type="PROSITE" id="PS50110"/>
    </source>
</evidence>
<feature type="coiled-coil region" evidence="7">
    <location>
        <begin position="693"/>
        <end position="720"/>
    </location>
</feature>
<dbReference type="InterPro" id="IPR005467">
    <property type="entry name" value="His_kinase_dom"/>
</dbReference>
<dbReference type="Proteomes" id="UP000534294">
    <property type="component" value="Unassembled WGS sequence"/>
</dbReference>
<dbReference type="InterPro" id="IPR000700">
    <property type="entry name" value="PAS-assoc_C"/>
</dbReference>
<evidence type="ECO:0000256" key="2">
    <source>
        <dbReference type="ARBA" id="ARBA00012438"/>
    </source>
</evidence>
<evidence type="ECO:0000256" key="8">
    <source>
        <dbReference type="SAM" id="MobiDB-lite"/>
    </source>
</evidence>
<dbReference type="PANTHER" id="PTHR43047">
    <property type="entry name" value="TWO-COMPONENT HISTIDINE PROTEIN KINASE"/>
    <property type="match status" value="1"/>
</dbReference>
<dbReference type="EMBL" id="JACHIF010000005">
    <property type="protein sequence ID" value="MBB5038536.1"/>
    <property type="molecule type" value="Genomic_DNA"/>
</dbReference>
<reference evidence="13 14" key="1">
    <citation type="submission" date="2020-08" db="EMBL/GenBank/DDBJ databases">
        <title>Genomic Encyclopedia of Type Strains, Phase IV (KMG-IV): sequencing the most valuable type-strain genomes for metagenomic binning, comparative biology and taxonomic classification.</title>
        <authorList>
            <person name="Goeker M."/>
        </authorList>
    </citation>
    <scope>NUCLEOTIDE SEQUENCE [LARGE SCALE GENOMIC DNA]</scope>
    <source>
        <strain evidence="13 14">DSM 12251</strain>
    </source>
</reference>
<dbReference type="InterPro" id="IPR003594">
    <property type="entry name" value="HATPase_dom"/>
</dbReference>
<dbReference type="InterPro" id="IPR013656">
    <property type="entry name" value="PAS_4"/>
</dbReference>
<dbReference type="EC" id="2.7.13.3" evidence="2"/>
<dbReference type="Gene3D" id="3.30.450.40">
    <property type="match status" value="1"/>
</dbReference>
<dbReference type="AlphaFoldDB" id="A0A7W7YLQ6"/>
<dbReference type="GO" id="GO:0009927">
    <property type="term" value="F:histidine phosphotransfer kinase activity"/>
    <property type="evidence" value="ECO:0007669"/>
    <property type="project" value="TreeGrafter"/>
</dbReference>
<dbReference type="InterPro" id="IPR000014">
    <property type="entry name" value="PAS"/>
</dbReference>
<sequence>MEASHLTASISPHSFSVGEHEDHVTRILESITDGFYGFDPQWRFTFVNEAAKRILSAYIESPDALLGHSYWEMFPSAHGTIIETEFLRAVREGVSVEFEVFYTPWERWFSVRGFPIRGGGLSVYFRDVTEDKAVAAALQASEERYRSLFASINDGFCVLEMIWNEDGRAVDYRFVETNLAFEKHTGLKDAHGKTIKEMNPLHEEHWFQIYGRVAKEREPVNFTEGSESLGRWFEVYAFPIGCPEQSQVAVKFTDITERLVAEREMTRLSQESRARLAELETLLEVLPVGIAIANDPQCSHIRLNAAFSKLLEVPHGGNASKTAPEGQIPQHFRVFNDDGVEVPAEQLPMQLAARDGKEIRDCELNLVFSDGRKVRLLEYVSPLFNERGESCGSVGAFLDITERRHAEQRQKFLVSLDDAVRPLSNAEDIVAISARLLGQHLRVDRCAYADIEADEDTMNILGDYTCGVGSIIGRYTFTQFGSHVLALMRANEAYVVEDIFTHEPAPEGTQSYENGQIRAVICVPLHKDGKLVASMAVHMNGPRRWTAEEVSLTQHVANRCWEALERARVTRDLKESESRFRQIADLMPQVVWMARPDGHVEYFNQRWYDFTGRPQREAGDAGWLSVLHPEDAPRCSEVWYHSVRTGAPYEIRYRWYEPATQNYRWFLGRAVALRDERGEIVRWYGTSTDIHDVVKAEEAARQARAEAERASRAKDEFLAALSHELRTPLTPVLMAVEDLCEDPALPGTVRETLRMMQRNVSLEARLIDDLLDLTRITHGKMVLRLQEGDAHALLGHALEIARDEAQAKGLVITLALDATLTQIRCDAARIQQVFWNLLKNAVKFTPTKGSIAIRSYDEEDSLVLEIVDSGIGIPADKLERIFRPFEQAGLTNDHRFGGMGLGLSISKAIVDMHEGSIVAESEGADQGALFRVRLPATRGNEIPSPGDESEGGDSTAKPDPTSASSLRLLIVEDHEPTLAVLSRLLKRAGYQVISATCIAQAEVLAANQKLDFVVSDIGLPDGTGIELMRSLKAQYGLRGIALTGYGMEEDQRQAYDAGFVAHLTKPVEFAQLRRLLAEMAAV</sequence>
<dbReference type="InterPro" id="IPR001789">
    <property type="entry name" value="Sig_transdc_resp-reg_receiver"/>
</dbReference>
<dbReference type="FunFam" id="3.30.450.20:FF:000099">
    <property type="entry name" value="Sensory box sensor histidine kinase"/>
    <property type="match status" value="1"/>
</dbReference>
<keyword evidence="3 6" id="KW-0597">Phosphoprotein</keyword>
<dbReference type="SUPFAM" id="SSF47384">
    <property type="entry name" value="Homodimeric domain of signal transducing histidine kinase"/>
    <property type="match status" value="1"/>
</dbReference>
<dbReference type="Pfam" id="PF08448">
    <property type="entry name" value="PAS_4"/>
    <property type="match status" value="1"/>
</dbReference>
<dbReference type="SMART" id="SM00086">
    <property type="entry name" value="PAC"/>
    <property type="match status" value="2"/>
</dbReference>
<dbReference type="SUPFAM" id="SSF55785">
    <property type="entry name" value="PYP-like sensor domain (PAS domain)"/>
    <property type="match status" value="4"/>
</dbReference>